<proteinExistence type="predicted"/>
<keyword evidence="2" id="KW-0812">Transmembrane</keyword>
<keyword evidence="2" id="KW-0472">Membrane</keyword>
<evidence type="ECO:0000313" key="3">
    <source>
        <dbReference type="EMBL" id="CAD7681113.1"/>
    </source>
</evidence>
<dbReference type="Proteomes" id="UP000645828">
    <property type="component" value="Unassembled WGS sequence"/>
</dbReference>
<dbReference type="AlphaFoldDB" id="A0A811YU22"/>
<feature type="transmembrane region" description="Helical" evidence="2">
    <location>
        <begin position="12"/>
        <end position="31"/>
    </location>
</feature>
<reference evidence="3" key="1">
    <citation type="submission" date="2020-12" db="EMBL/GenBank/DDBJ databases">
        <authorList>
            <consortium name="Molecular Ecology Group"/>
        </authorList>
    </citation>
    <scope>NUCLEOTIDE SEQUENCE</scope>
    <source>
        <strain evidence="3">TBG_1078</strain>
    </source>
</reference>
<dbReference type="EMBL" id="CAJHUB010000751">
    <property type="protein sequence ID" value="CAD7681113.1"/>
    <property type="molecule type" value="Genomic_DNA"/>
</dbReference>
<comment type="caution">
    <text evidence="3">The sequence shown here is derived from an EMBL/GenBank/DDBJ whole genome shotgun (WGS) entry which is preliminary data.</text>
</comment>
<evidence type="ECO:0000256" key="1">
    <source>
        <dbReference type="SAM" id="MobiDB-lite"/>
    </source>
</evidence>
<name>A0A811YU22_NYCPR</name>
<evidence type="ECO:0000313" key="4">
    <source>
        <dbReference type="Proteomes" id="UP000645828"/>
    </source>
</evidence>
<sequence length="138" mass="16121">MYSNLSICSAVNLLLFLNVVCVYICVCVCIYNKHFIFRYYFSHKRFCDPQEQYYIPRRYYEVVKIKKRIKHFQINILFHFEEGHTERKREAETQAEGEAGSMHREPDVGFDPGSPGSRPGPKAGAKPLRHPGIPIFSF</sequence>
<accession>A0A811YU22</accession>
<keyword evidence="2" id="KW-1133">Transmembrane helix</keyword>
<evidence type="ECO:0000256" key="2">
    <source>
        <dbReference type="SAM" id="Phobius"/>
    </source>
</evidence>
<gene>
    <name evidence="3" type="ORF">NYPRO_LOCUS13905</name>
</gene>
<organism evidence="3 4">
    <name type="scientific">Nyctereutes procyonoides</name>
    <name type="common">Raccoon dog</name>
    <name type="synonym">Canis procyonoides</name>
    <dbReference type="NCBI Taxonomy" id="34880"/>
    <lineage>
        <taxon>Eukaryota</taxon>
        <taxon>Metazoa</taxon>
        <taxon>Chordata</taxon>
        <taxon>Craniata</taxon>
        <taxon>Vertebrata</taxon>
        <taxon>Euteleostomi</taxon>
        <taxon>Mammalia</taxon>
        <taxon>Eutheria</taxon>
        <taxon>Laurasiatheria</taxon>
        <taxon>Carnivora</taxon>
        <taxon>Caniformia</taxon>
        <taxon>Canidae</taxon>
        <taxon>Nyctereutes</taxon>
    </lineage>
</organism>
<keyword evidence="4" id="KW-1185">Reference proteome</keyword>
<protein>
    <submittedName>
        <fullName evidence="3">(raccoon dog) hypothetical protein</fullName>
    </submittedName>
</protein>
<feature type="region of interest" description="Disordered" evidence="1">
    <location>
        <begin position="84"/>
        <end position="138"/>
    </location>
</feature>